<reference evidence="1" key="1">
    <citation type="journal article" date="2015" name="Nature">
        <title>Complex archaea that bridge the gap between prokaryotes and eukaryotes.</title>
        <authorList>
            <person name="Spang A."/>
            <person name="Saw J.H."/>
            <person name="Jorgensen S.L."/>
            <person name="Zaremba-Niedzwiedzka K."/>
            <person name="Martijn J."/>
            <person name="Lind A.E."/>
            <person name="van Eijk R."/>
            <person name="Schleper C."/>
            <person name="Guy L."/>
            <person name="Ettema T.J."/>
        </authorList>
    </citation>
    <scope>NUCLEOTIDE SEQUENCE</scope>
</reference>
<dbReference type="AlphaFoldDB" id="A0A0F9HV16"/>
<evidence type="ECO:0000313" key="1">
    <source>
        <dbReference type="EMBL" id="KKM18997.1"/>
    </source>
</evidence>
<organism evidence="1">
    <name type="scientific">marine sediment metagenome</name>
    <dbReference type="NCBI Taxonomy" id="412755"/>
    <lineage>
        <taxon>unclassified sequences</taxon>
        <taxon>metagenomes</taxon>
        <taxon>ecological metagenomes</taxon>
    </lineage>
</organism>
<gene>
    <name evidence="1" type="ORF">LCGC14_1660060</name>
</gene>
<comment type="caution">
    <text evidence="1">The sequence shown here is derived from an EMBL/GenBank/DDBJ whole genome shotgun (WGS) entry which is preliminary data.</text>
</comment>
<proteinExistence type="predicted"/>
<name>A0A0F9HV16_9ZZZZ</name>
<protein>
    <recommendedName>
        <fullName evidence="2">Bacteriophage lambda Replication protein O N-terminal domain-containing protein</fullName>
    </recommendedName>
</protein>
<dbReference type="EMBL" id="LAZR01014093">
    <property type="protein sequence ID" value="KKM18997.1"/>
    <property type="molecule type" value="Genomic_DNA"/>
</dbReference>
<sequence>MSRGRRRNKGYKSFVMLPRKMLRSDAWKELSTAAKLFYIHLKGKYNGHNNGEIRLYYSELKGIKGISSPSTISTANKELEEKGWIKRTKLGGLYRTINEYKLTGNFDEYLQ</sequence>
<accession>A0A0F9HV16</accession>
<evidence type="ECO:0008006" key="2">
    <source>
        <dbReference type="Google" id="ProtNLM"/>
    </source>
</evidence>